<dbReference type="AlphaFoldDB" id="A0A8J6T2K7"/>
<proteinExistence type="predicted"/>
<dbReference type="Gene3D" id="3.40.50.12780">
    <property type="entry name" value="N-terminal domain of ligase-like"/>
    <property type="match status" value="1"/>
</dbReference>
<evidence type="ECO:0000313" key="4">
    <source>
        <dbReference type="Proteomes" id="UP000650524"/>
    </source>
</evidence>
<dbReference type="GO" id="GO:0016878">
    <property type="term" value="F:acid-thiol ligase activity"/>
    <property type="evidence" value="ECO:0007669"/>
    <property type="project" value="UniProtKB-ARBA"/>
</dbReference>
<name>A0A8J6T2K7_9DELT</name>
<gene>
    <name evidence="3" type="ORF">H8E19_05800</name>
</gene>
<dbReference type="Pfam" id="PF13193">
    <property type="entry name" value="AMP-binding_C"/>
    <property type="match status" value="1"/>
</dbReference>
<evidence type="ECO:0000313" key="3">
    <source>
        <dbReference type="EMBL" id="MBC8176900.1"/>
    </source>
</evidence>
<sequence>MSYADKPWLKGYMLGPYKLEKSLAPYPKVPLFTALDNAAENYPGQTAVLFEERKLSYKNLRIQAEKLAAALAGLGVKKRDRVQIFLPNCTEFIVSDWAILKAGACVVPTSIMRTDKGLLHEAGSSKARVIICREEHLERVLGIKDKCDIEHIIVTSTDGYDVKGLSIDLPKGAYEFRKVLEDNEPTPPRIEIDPMEDMSELAFTGGSTGVPKGVMITHFNRYTNFMQSIPWMLTPLSRGIIGKSSFFITTPLFHAYGHFIQQMAAYWALRIILMADPRDNEGIVATMKKYRPLLVPTVPTQLMRMAKGKVGRMNVMPMSCAAPLPEEISEAIKKEIGNPVSEAYGLTETGPVTHVNVSAFSKITGFMKQEKRGMGMPVPDTDVKLVDPDTGKEVPFGEVGEVVVRGPQVMKGFWPEPGSGLTEGGWLHTGDLAYMDEDGYFFIQDRTKDMINVSGLKVYSTSVDEVLFKHPGVLMAVAVGVPDPNIPGSERVMAIVRLRDEYKGKVTAEDIINTCKEHLPRYAVPKYVDFKDDLPMTVTEKLFKKEMRDEAVERMKARGELK</sequence>
<dbReference type="PANTHER" id="PTHR43767:SF1">
    <property type="entry name" value="NONRIBOSOMAL PEPTIDE SYNTHASE PES1 (EUROFUNG)-RELATED"/>
    <property type="match status" value="1"/>
</dbReference>
<dbReference type="Proteomes" id="UP000650524">
    <property type="component" value="Unassembled WGS sequence"/>
</dbReference>
<dbReference type="InterPro" id="IPR025110">
    <property type="entry name" value="AMP-bd_C"/>
</dbReference>
<evidence type="ECO:0000259" key="1">
    <source>
        <dbReference type="Pfam" id="PF00501"/>
    </source>
</evidence>
<organism evidence="3 4">
    <name type="scientific">Candidatus Desulfacyla euxinica</name>
    <dbReference type="NCBI Taxonomy" id="2841693"/>
    <lineage>
        <taxon>Bacteria</taxon>
        <taxon>Deltaproteobacteria</taxon>
        <taxon>Candidatus Desulfacyla</taxon>
    </lineage>
</organism>
<comment type="caution">
    <text evidence="3">The sequence shown here is derived from an EMBL/GenBank/DDBJ whole genome shotgun (WGS) entry which is preliminary data.</text>
</comment>
<dbReference type="PANTHER" id="PTHR43767">
    <property type="entry name" value="LONG-CHAIN-FATTY-ACID--COA LIGASE"/>
    <property type="match status" value="1"/>
</dbReference>
<dbReference type="InterPro" id="IPR020845">
    <property type="entry name" value="AMP-binding_CS"/>
</dbReference>
<protein>
    <submittedName>
        <fullName evidence="3">AMP-binding protein</fullName>
    </submittedName>
</protein>
<dbReference type="Pfam" id="PF00501">
    <property type="entry name" value="AMP-binding"/>
    <property type="match status" value="1"/>
</dbReference>
<dbReference type="InterPro" id="IPR050237">
    <property type="entry name" value="ATP-dep_AMP-bd_enzyme"/>
</dbReference>
<dbReference type="Gene3D" id="3.30.300.30">
    <property type="match status" value="1"/>
</dbReference>
<dbReference type="EMBL" id="JACNJD010000173">
    <property type="protein sequence ID" value="MBC8176900.1"/>
    <property type="molecule type" value="Genomic_DNA"/>
</dbReference>
<reference evidence="3 4" key="1">
    <citation type="submission" date="2020-08" db="EMBL/GenBank/DDBJ databases">
        <title>Bridging the membrane lipid divide: bacteria of the FCB group superphylum have the potential to synthesize archaeal ether lipids.</title>
        <authorList>
            <person name="Villanueva L."/>
            <person name="Von Meijenfeldt F.A.B."/>
            <person name="Westbye A.B."/>
            <person name="Yadav S."/>
            <person name="Hopmans E.C."/>
            <person name="Dutilh B.E."/>
            <person name="Sinninghe Damste J.S."/>
        </authorList>
    </citation>
    <scope>NUCLEOTIDE SEQUENCE [LARGE SCALE GENOMIC DNA]</scope>
    <source>
        <strain evidence="3">NIOZ-UU27</strain>
    </source>
</reference>
<dbReference type="PROSITE" id="PS00455">
    <property type="entry name" value="AMP_BINDING"/>
    <property type="match status" value="1"/>
</dbReference>
<feature type="domain" description="AMP-binding enzyme C-terminal" evidence="2">
    <location>
        <begin position="463"/>
        <end position="541"/>
    </location>
</feature>
<dbReference type="SUPFAM" id="SSF56801">
    <property type="entry name" value="Acetyl-CoA synthetase-like"/>
    <property type="match status" value="1"/>
</dbReference>
<feature type="domain" description="AMP-dependent synthetase/ligase" evidence="1">
    <location>
        <begin position="36"/>
        <end position="414"/>
    </location>
</feature>
<accession>A0A8J6T2K7</accession>
<evidence type="ECO:0000259" key="2">
    <source>
        <dbReference type="Pfam" id="PF13193"/>
    </source>
</evidence>
<dbReference type="InterPro" id="IPR042099">
    <property type="entry name" value="ANL_N_sf"/>
</dbReference>
<dbReference type="InterPro" id="IPR000873">
    <property type="entry name" value="AMP-dep_synth/lig_dom"/>
</dbReference>
<dbReference type="InterPro" id="IPR045851">
    <property type="entry name" value="AMP-bd_C_sf"/>
</dbReference>